<feature type="transmembrane region" description="Helical" evidence="1">
    <location>
        <begin position="86"/>
        <end position="107"/>
    </location>
</feature>
<name>A0A3D6BP09_9FLAO</name>
<keyword evidence="1" id="KW-0472">Membrane</keyword>
<evidence type="ECO:0000313" key="4">
    <source>
        <dbReference type="Proteomes" id="UP000263268"/>
    </source>
</evidence>
<dbReference type="PANTHER" id="PTHR36927">
    <property type="entry name" value="BLR4337 PROTEIN"/>
    <property type="match status" value="1"/>
</dbReference>
<dbReference type="Proteomes" id="UP000263268">
    <property type="component" value="Unassembled WGS sequence"/>
</dbReference>
<feature type="transmembrane region" description="Helical" evidence="1">
    <location>
        <begin position="132"/>
        <end position="152"/>
    </location>
</feature>
<accession>A0A3D6BP09</accession>
<dbReference type="AlphaFoldDB" id="A0A3D6BP09"/>
<dbReference type="Pfam" id="PF01757">
    <property type="entry name" value="Acyl_transf_3"/>
    <property type="match status" value="1"/>
</dbReference>
<organism evidence="3 4">
    <name type="scientific">Xanthomarina gelatinilytica</name>
    <dbReference type="NCBI Taxonomy" id="1137281"/>
    <lineage>
        <taxon>Bacteria</taxon>
        <taxon>Pseudomonadati</taxon>
        <taxon>Bacteroidota</taxon>
        <taxon>Flavobacteriia</taxon>
        <taxon>Flavobacteriales</taxon>
        <taxon>Flavobacteriaceae</taxon>
        <taxon>Xanthomarina</taxon>
    </lineage>
</organism>
<feature type="non-terminal residue" evidence="3">
    <location>
        <position position="188"/>
    </location>
</feature>
<feature type="transmembrane region" description="Helical" evidence="1">
    <location>
        <begin position="56"/>
        <end position="74"/>
    </location>
</feature>
<comment type="caution">
    <text evidence="3">The sequence shown here is derived from an EMBL/GenBank/DDBJ whole genome shotgun (WGS) entry which is preliminary data.</text>
</comment>
<evidence type="ECO:0000259" key="2">
    <source>
        <dbReference type="Pfam" id="PF01757"/>
    </source>
</evidence>
<reference evidence="3 4" key="1">
    <citation type="journal article" date="2018" name="Nat. Biotechnol.">
        <title>A standardized bacterial taxonomy based on genome phylogeny substantially revises the tree of life.</title>
        <authorList>
            <person name="Parks D.H."/>
            <person name="Chuvochina M."/>
            <person name="Waite D.W."/>
            <person name="Rinke C."/>
            <person name="Skarshewski A."/>
            <person name="Chaumeil P.A."/>
            <person name="Hugenholtz P."/>
        </authorList>
    </citation>
    <scope>NUCLEOTIDE SEQUENCE [LARGE SCALE GENOMIC DNA]</scope>
    <source>
        <strain evidence="3">UBA10227</strain>
    </source>
</reference>
<dbReference type="PANTHER" id="PTHR36927:SF3">
    <property type="entry name" value="GLUCANS BIOSYNTHESIS PROTEIN C"/>
    <property type="match status" value="1"/>
</dbReference>
<dbReference type="InterPro" id="IPR050623">
    <property type="entry name" value="Glucan_succinyl_AcylTrfase"/>
</dbReference>
<feature type="transmembrane region" description="Helical" evidence="1">
    <location>
        <begin position="12"/>
        <end position="30"/>
    </location>
</feature>
<keyword evidence="1" id="KW-1133">Transmembrane helix</keyword>
<evidence type="ECO:0000256" key="1">
    <source>
        <dbReference type="SAM" id="Phobius"/>
    </source>
</evidence>
<feature type="domain" description="Acyltransferase 3" evidence="2">
    <location>
        <begin position="8"/>
        <end position="162"/>
    </location>
</feature>
<protein>
    <recommendedName>
        <fullName evidence="2">Acyltransferase 3 domain-containing protein</fullName>
    </recommendedName>
</protein>
<evidence type="ECO:0000313" key="3">
    <source>
        <dbReference type="EMBL" id="HCY80981.1"/>
    </source>
</evidence>
<dbReference type="InterPro" id="IPR002656">
    <property type="entry name" value="Acyl_transf_3_dom"/>
</dbReference>
<dbReference type="GO" id="GO:0016747">
    <property type="term" value="F:acyltransferase activity, transferring groups other than amino-acyl groups"/>
    <property type="evidence" value="ECO:0007669"/>
    <property type="project" value="InterPro"/>
</dbReference>
<gene>
    <name evidence="3" type="ORF">DHV22_04920</name>
</gene>
<sequence>MTKSARRYDLDWWRVIAIFAVYLHHIGMPFNGDGFHIMNAESSKALDDIMVFFEQFRLPLLFLVSGVGTVYAFSKRSWFQFAGERAYRSLIPLVFGVFVIVPPQTFFENKSKYTSYWDFYQNIFSNIEVNHLWFIENLFYISICCIPLILFLRSEKSKKVKTIFEKVATNEYGMLLWAIPLIVIKIVS</sequence>
<keyword evidence="1" id="KW-0812">Transmembrane</keyword>
<proteinExistence type="predicted"/>
<dbReference type="EMBL" id="DPRK01000085">
    <property type="protein sequence ID" value="HCY80981.1"/>
    <property type="molecule type" value="Genomic_DNA"/>
</dbReference>